<evidence type="ECO:0000313" key="2">
    <source>
        <dbReference type="Proteomes" id="UP000033385"/>
    </source>
</evidence>
<organism evidence="1 2">
    <name type="scientific">Anaplasma phagocytophilum str. ApNP</name>
    <dbReference type="NCBI Taxonomy" id="1359153"/>
    <lineage>
        <taxon>Bacteria</taxon>
        <taxon>Pseudomonadati</taxon>
        <taxon>Pseudomonadota</taxon>
        <taxon>Alphaproteobacteria</taxon>
        <taxon>Rickettsiales</taxon>
        <taxon>Anaplasmataceae</taxon>
        <taxon>Anaplasma</taxon>
        <taxon>phagocytophilum group</taxon>
    </lineage>
</organism>
<gene>
    <name evidence="1" type="ORF">APHNP_1693</name>
</gene>
<protein>
    <submittedName>
        <fullName evidence="1">Uncharacterized protein</fullName>
    </submittedName>
</protein>
<name>A0A0F3NE73_ANAPH</name>
<dbReference type="AlphaFoldDB" id="A0A0F3NE73"/>
<reference evidence="1 2" key="1">
    <citation type="submission" date="2015-01" db="EMBL/GenBank/DDBJ databases">
        <title>Genome Sequencing of Rickettsiales.</title>
        <authorList>
            <person name="Daugherty S.C."/>
            <person name="Su Q."/>
            <person name="Abolude K."/>
            <person name="Beier-Sexton M."/>
            <person name="Carlyon J.A."/>
            <person name="Carter R."/>
            <person name="Day N.P."/>
            <person name="Dumler S.J."/>
            <person name="Dyachenko V."/>
            <person name="Godinez A."/>
            <person name="Kurtti T.J."/>
            <person name="Lichay M."/>
            <person name="Mullins K.E."/>
            <person name="Ott S."/>
            <person name="Pappas-Brown V."/>
            <person name="Paris D.H."/>
            <person name="Patel P."/>
            <person name="Richards A.L."/>
            <person name="Sadzewicz L."/>
            <person name="Sears K."/>
            <person name="Seidman D."/>
            <person name="Sengamalay N."/>
            <person name="Stenos J."/>
            <person name="Tallon L.J."/>
            <person name="Vincent G."/>
            <person name="Fraser C.M."/>
            <person name="Munderloh U."/>
            <person name="Dunning-Hotopp J.C."/>
        </authorList>
    </citation>
    <scope>NUCLEOTIDE SEQUENCE [LARGE SCALE GENOMIC DNA]</scope>
    <source>
        <strain evidence="1 2">ApNP</strain>
    </source>
</reference>
<accession>A0A0F3NE73</accession>
<evidence type="ECO:0000313" key="1">
    <source>
        <dbReference type="EMBL" id="KJV66330.1"/>
    </source>
</evidence>
<dbReference type="EMBL" id="LANW01000001">
    <property type="protein sequence ID" value="KJV66330.1"/>
    <property type="molecule type" value="Genomic_DNA"/>
</dbReference>
<comment type="caution">
    <text evidence="1">The sequence shown here is derived from an EMBL/GenBank/DDBJ whole genome shotgun (WGS) entry which is preliminary data.</text>
</comment>
<dbReference type="Proteomes" id="UP000033385">
    <property type="component" value="Unassembled WGS sequence"/>
</dbReference>
<sequence length="39" mass="4483">MGIVFAVRCVIIQPPGNIYRIRTKRNDTAESVDVFQVYL</sequence>
<proteinExistence type="predicted"/>